<evidence type="ECO:0000256" key="1">
    <source>
        <dbReference type="SAM" id="MobiDB-lite"/>
    </source>
</evidence>
<evidence type="ECO:0000313" key="3">
    <source>
        <dbReference type="Proteomes" id="UP000186817"/>
    </source>
</evidence>
<accession>A0A1Q9EHQ7</accession>
<dbReference type="OrthoDB" id="6343797at2759"/>
<name>A0A1Q9EHQ7_SYMMI</name>
<proteinExistence type="predicted"/>
<dbReference type="InterPro" id="IPR036397">
    <property type="entry name" value="RNaseH_sf"/>
</dbReference>
<comment type="caution">
    <text evidence="2">The sequence shown here is derived from an EMBL/GenBank/DDBJ whole genome shotgun (WGS) entry which is preliminary data.</text>
</comment>
<dbReference type="AlphaFoldDB" id="A0A1Q9EHQ7"/>
<evidence type="ECO:0008006" key="4">
    <source>
        <dbReference type="Google" id="ProtNLM"/>
    </source>
</evidence>
<dbReference type="Gene3D" id="3.30.420.10">
    <property type="entry name" value="Ribonuclease H-like superfamily/Ribonuclease H"/>
    <property type="match status" value="1"/>
</dbReference>
<dbReference type="Proteomes" id="UP000186817">
    <property type="component" value="Unassembled WGS sequence"/>
</dbReference>
<sequence>MANKEASTAAGAWDKVVQDLGSPLNVYSDDGTKFKKESKQKLDYFDVDKIVSKGHATMAERAIRTLQEALVRRLTAGVGRRNQWHPLLPDLPQYNERPHSTTGLALNVVYDDPEMADRALERMKAKSREQPQRDGKLQWETWFRSHRTSLTFSCIGLYRFQFLPAFCPVSRLYTLQAGSKRTAKVGSGAVKAERKRLPTRRISKTPGPLSSQCLESRFQGKASNSGLLGLVKGQLTGQEAQSQTPCKAGVQADVLQGSVPNSWVVALRGFMQRRPLVVLQVVGKENLQSPQQRSKIRMDSPELAAESPAQTINLYQ</sequence>
<organism evidence="2 3">
    <name type="scientific">Symbiodinium microadriaticum</name>
    <name type="common">Dinoflagellate</name>
    <name type="synonym">Zooxanthella microadriatica</name>
    <dbReference type="NCBI Taxonomy" id="2951"/>
    <lineage>
        <taxon>Eukaryota</taxon>
        <taxon>Sar</taxon>
        <taxon>Alveolata</taxon>
        <taxon>Dinophyceae</taxon>
        <taxon>Suessiales</taxon>
        <taxon>Symbiodiniaceae</taxon>
        <taxon>Symbiodinium</taxon>
    </lineage>
</organism>
<evidence type="ECO:0000313" key="2">
    <source>
        <dbReference type="EMBL" id="OLQ06984.1"/>
    </source>
</evidence>
<reference evidence="2 3" key="1">
    <citation type="submission" date="2016-02" db="EMBL/GenBank/DDBJ databases">
        <title>Genome analysis of coral dinoflagellate symbionts highlights evolutionary adaptations to a symbiotic lifestyle.</title>
        <authorList>
            <person name="Aranda M."/>
            <person name="Li Y."/>
            <person name="Liew Y.J."/>
            <person name="Baumgarten S."/>
            <person name="Simakov O."/>
            <person name="Wilson M."/>
            <person name="Piel J."/>
            <person name="Ashoor H."/>
            <person name="Bougouffa S."/>
            <person name="Bajic V.B."/>
            <person name="Ryu T."/>
            <person name="Ravasi T."/>
            <person name="Bayer T."/>
            <person name="Micklem G."/>
            <person name="Kim H."/>
            <person name="Bhak J."/>
            <person name="Lajeunesse T.C."/>
            <person name="Voolstra C.R."/>
        </authorList>
    </citation>
    <scope>NUCLEOTIDE SEQUENCE [LARGE SCALE GENOMIC DNA]</scope>
    <source>
        <strain evidence="2 3">CCMP2467</strain>
    </source>
</reference>
<gene>
    <name evidence="2" type="ORF">AK812_SmicGene9643</name>
</gene>
<dbReference type="GO" id="GO:0003676">
    <property type="term" value="F:nucleic acid binding"/>
    <property type="evidence" value="ECO:0007669"/>
    <property type="project" value="InterPro"/>
</dbReference>
<keyword evidence="3" id="KW-1185">Reference proteome</keyword>
<feature type="region of interest" description="Disordered" evidence="1">
    <location>
        <begin position="289"/>
        <end position="316"/>
    </location>
</feature>
<protein>
    <recommendedName>
        <fullName evidence="4">Integrase catalytic domain-containing protein</fullName>
    </recommendedName>
</protein>
<dbReference type="EMBL" id="LSRX01000148">
    <property type="protein sequence ID" value="OLQ06984.1"/>
    <property type="molecule type" value="Genomic_DNA"/>
</dbReference>